<accession>A0AAN7NSS7</accession>
<reference evidence="1 2" key="1">
    <citation type="journal article" date="2023" name="J. Hered.">
        <title>Chromosome-level genome of the wood stork (Mycteria americana) provides insight into avian chromosome evolution.</title>
        <authorList>
            <person name="Flamio R. Jr."/>
            <person name="Ramstad K.M."/>
        </authorList>
    </citation>
    <scope>NUCLEOTIDE SEQUENCE [LARGE SCALE GENOMIC DNA]</scope>
    <source>
        <strain evidence="1">JAX WOST 10</strain>
    </source>
</reference>
<comment type="caution">
    <text evidence="1">The sequence shown here is derived from an EMBL/GenBank/DDBJ whole genome shotgun (WGS) entry which is preliminary data.</text>
</comment>
<evidence type="ECO:0000313" key="2">
    <source>
        <dbReference type="Proteomes" id="UP001333110"/>
    </source>
</evidence>
<name>A0AAN7NSS7_MYCAM</name>
<sequence>MILKVFSNLYDSWGLPQPRCRTLHLALLNIMRFTSQGSSVCIPSFNCINCTSQLGVICKLAESALNPTVYVTDEDIK</sequence>
<proteinExistence type="predicted"/>
<evidence type="ECO:0000313" key="1">
    <source>
        <dbReference type="EMBL" id="KAK4829839.1"/>
    </source>
</evidence>
<dbReference type="AlphaFoldDB" id="A0AAN7NSS7"/>
<organism evidence="1 2">
    <name type="scientific">Mycteria americana</name>
    <name type="common">Wood stork</name>
    <dbReference type="NCBI Taxonomy" id="33587"/>
    <lineage>
        <taxon>Eukaryota</taxon>
        <taxon>Metazoa</taxon>
        <taxon>Chordata</taxon>
        <taxon>Craniata</taxon>
        <taxon>Vertebrata</taxon>
        <taxon>Euteleostomi</taxon>
        <taxon>Archelosauria</taxon>
        <taxon>Archosauria</taxon>
        <taxon>Dinosauria</taxon>
        <taxon>Saurischia</taxon>
        <taxon>Theropoda</taxon>
        <taxon>Coelurosauria</taxon>
        <taxon>Aves</taxon>
        <taxon>Neognathae</taxon>
        <taxon>Neoaves</taxon>
        <taxon>Aequornithes</taxon>
        <taxon>Ciconiiformes</taxon>
        <taxon>Ciconiidae</taxon>
        <taxon>Mycteria</taxon>
    </lineage>
</organism>
<gene>
    <name evidence="1" type="ORF">QYF61_006849</name>
</gene>
<dbReference type="Proteomes" id="UP001333110">
    <property type="component" value="Unassembled WGS sequence"/>
</dbReference>
<dbReference type="EMBL" id="JAUNZN010000001">
    <property type="protein sequence ID" value="KAK4829839.1"/>
    <property type="molecule type" value="Genomic_DNA"/>
</dbReference>
<keyword evidence="2" id="KW-1185">Reference proteome</keyword>
<protein>
    <submittedName>
        <fullName evidence="1">Uncharacterized protein</fullName>
    </submittedName>
</protein>